<evidence type="ECO:0000256" key="2">
    <source>
        <dbReference type="ARBA" id="ARBA00008149"/>
    </source>
</evidence>
<keyword evidence="5" id="KW-0547">Nucleotide-binding</keyword>
<evidence type="ECO:0000256" key="10">
    <source>
        <dbReference type="SAM" id="Phobius"/>
    </source>
</evidence>
<proteinExistence type="inferred from homology"/>
<comment type="similarity">
    <text evidence="2">Belongs to the EccB family.</text>
</comment>
<protein>
    <submittedName>
        <fullName evidence="11">Type VII secretion protein EccB</fullName>
    </submittedName>
</protein>
<evidence type="ECO:0000256" key="7">
    <source>
        <dbReference type="ARBA" id="ARBA00022840"/>
    </source>
</evidence>
<evidence type="ECO:0000256" key="9">
    <source>
        <dbReference type="ARBA" id="ARBA00023136"/>
    </source>
</evidence>
<accession>A0ABV8KS09</accession>
<evidence type="ECO:0000313" key="11">
    <source>
        <dbReference type="EMBL" id="MFC4108945.1"/>
    </source>
</evidence>
<keyword evidence="12" id="KW-1185">Reference proteome</keyword>
<evidence type="ECO:0000313" key="12">
    <source>
        <dbReference type="Proteomes" id="UP001595868"/>
    </source>
</evidence>
<keyword evidence="9 10" id="KW-0472">Membrane</keyword>
<dbReference type="NCBIfam" id="TIGR03919">
    <property type="entry name" value="T7SS_EccB"/>
    <property type="match status" value="1"/>
</dbReference>
<keyword evidence="4 10" id="KW-0812">Transmembrane</keyword>
<keyword evidence="3" id="KW-1003">Cell membrane</keyword>
<dbReference type="Gene3D" id="2.40.50.910">
    <property type="entry name" value="Type VII secretion system EccB, repeat 3 domain"/>
    <property type="match status" value="1"/>
</dbReference>
<evidence type="ECO:0000256" key="4">
    <source>
        <dbReference type="ARBA" id="ARBA00022692"/>
    </source>
</evidence>
<dbReference type="Proteomes" id="UP001595868">
    <property type="component" value="Unassembled WGS sequence"/>
</dbReference>
<evidence type="ECO:0000256" key="6">
    <source>
        <dbReference type="ARBA" id="ARBA00022801"/>
    </source>
</evidence>
<evidence type="ECO:0000256" key="5">
    <source>
        <dbReference type="ARBA" id="ARBA00022741"/>
    </source>
</evidence>
<organism evidence="11 12">
    <name type="scientific">Micromonospora zhanjiangensis</name>
    <dbReference type="NCBI Taxonomy" id="1522057"/>
    <lineage>
        <taxon>Bacteria</taxon>
        <taxon>Bacillati</taxon>
        <taxon>Actinomycetota</taxon>
        <taxon>Actinomycetes</taxon>
        <taxon>Micromonosporales</taxon>
        <taxon>Micromonosporaceae</taxon>
        <taxon>Micromonospora</taxon>
    </lineage>
</organism>
<comment type="caution">
    <text evidence="11">The sequence shown here is derived from an EMBL/GenBank/DDBJ whole genome shotgun (WGS) entry which is preliminary data.</text>
</comment>
<evidence type="ECO:0000256" key="1">
    <source>
        <dbReference type="ARBA" id="ARBA00004162"/>
    </source>
</evidence>
<keyword evidence="8 10" id="KW-1133">Transmembrane helix</keyword>
<evidence type="ECO:0000256" key="8">
    <source>
        <dbReference type="ARBA" id="ARBA00022989"/>
    </source>
</evidence>
<dbReference type="InterPro" id="IPR042485">
    <property type="entry name" value="T7SS_EccB_R3"/>
</dbReference>
<comment type="subcellular location">
    <subcellularLocation>
        <location evidence="1">Cell membrane</location>
        <topology evidence="1">Single-pass membrane protein</topology>
    </subcellularLocation>
</comment>
<dbReference type="PANTHER" id="PTHR40765:SF2">
    <property type="entry name" value="ESX-2 SECRETION SYSTEM ATPASE ECCB2"/>
    <property type="match status" value="1"/>
</dbReference>
<feature type="transmembrane region" description="Helical" evidence="10">
    <location>
        <begin position="41"/>
        <end position="61"/>
    </location>
</feature>
<dbReference type="Pfam" id="PF05108">
    <property type="entry name" value="T7SS_ESX1_EccB"/>
    <property type="match status" value="1"/>
</dbReference>
<dbReference type="EMBL" id="JBHSBN010000019">
    <property type="protein sequence ID" value="MFC4108945.1"/>
    <property type="molecule type" value="Genomic_DNA"/>
</dbReference>
<gene>
    <name evidence="11" type="primary">eccB</name>
    <name evidence="11" type="ORF">ACFOX0_23820</name>
</gene>
<reference evidence="12" key="1">
    <citation type="journal article" date="2019" name="Int. J. Syst. Evol. Microbiol.">
        <title>The Global Catalogue of Microorganisms (GCM) 10K type strain sequencing project: providing services to taxonomists for standard genome sequencing and annotation.</title>
        <authorList>
            <consortium name="The Broad Institute Genomics Platform"/>
            <consortium name="The Broad Institute Genome Sequencing Center for Infectious Disease"/>
            <person name="Wu L."/>
            <person name="Ma J."/>
        </authorList>
    </citation>
    <scope>NUCLEOTIDE SEQUENCE [LARGE SCALE GENOMIC DNA]</scope>
    <source>
        <strain evidence="12">2902at01</strain>
    </source>
</reference>
<dbReference type="Gene3D" id="3.30.2390.20">
    <property type="entry name" value="Type VII secretion system EccB, repeat 1 domain"/>
    <property type="match status" value="1"/>
</dbReference>
<sequence length="462" mass="47275">MPSRQDQLHSYQFTVQRVVAALVLRETDPPHSPLRRAAGTALAGVLIAAIGIGAAAVYGVLTGTGGTDWRDPRSVIVEKESGARYVYRDDTLHLVLNYASARLIIGTPDPKTVLVSRRSIDGVPRGAPLGIADAPDSLPDPGRLTSTPWTVCSTPATDATPPRSALLVGVPAGGGSLAYDDAVLARHPAGELHLVWHNRRYRISGEKDVLTALNWASKRPVPVAPALLNALPAGPDLAPVPVPGRGRPSVGVPRAKVGEVFVVTSQGGDRQYYVALRAGLAAITQLQSNLLLVAAGQLDPKHLQPVRLAAIPREPDLIPDGPEAPPSTIPPLADTATGALCGQVADDGGVREVRVGSTVPDLGGTAATAARSGRGAALADRVLVPPGRGAVVEAAAAPGATGGALCVVTDLGRRYPVAGGEVLGMLGYGKVTPLRLPAAVVALVPAGTVLDPVAAQNPASAD</sequence>
<dbReference type="InterPro" id="IPR044857">
    <property type="entry name" value="T7SS_EccB_R1"/>
</dbReference>
<dbReference type="RefSeq" id="WP_377549799.1">
    <property type="nucleotide sequence ID" value="NZ_JBHSBN010000019.1"/>
</dbReference>
<evidence type="ECO:0000256" key="3">
    <source>
        <dbReference type="ARBA" id="ARBA00022475"/>
    </source>
</evidence>
<dbReference type="InterPro" id="IPR007795">
    <property type="entry name" value="T7SS_EccB"/>
</dbReference>
<dbReference type="PANTHER" id="PTHR40765">
    <property type="entry name" value="ESX-2 SECRETION SYSTEM ATPASE ECCB2"/>
    <property type="match status" value="1"/>
</dbReference>
<name>A0ABV8KS09_9ACTN</name>
<keyword evidence="6" id="KW-0378">Hydrolase</keyword>
<keyword evidence="7" id="KW-0067">ATP-binding</keyword>